<dbReference type="Pfam" id="PF10250">
    <property type="entry name" value="O-FucT"/>
    <property type="match status" value="1"/>
</dbReference>
<keyword evidence="3" id="KW-0119">Carbohydrate metabolism</keyword>
<evidence type="ECO:0000256" key="2">
    <source>
        <dbReference type="ARBA" id="ARBA00023253"/>
    </source>
</evidence>
<gene>
    <name evidence="4" type="ORF">B7463_g6105</name>
</gene>
<proteinExistence type="predicted"/>
<dbReference type="AlphaFoldDB" id="A0A3E2H9Z6"/>
<dbReference type="InterPro" id="IPR019378">
    <property type="entry name" value="GDP-Fuc_O-FucTrfase"/>
</dbReference>
<sequence>MMNSSSLLLLRRRLLAIGLSIFIACFLIGYNQPTHIQHALEDITRNGPEASEPKRHRSKEEFIATTMSSALEDNFDYSHIREVCDAQQWDSTVVFTCHGIIGGIGNIRQEILHCIRYSISAGAGLILPVINLRSASNLSNLTSGTTSMDYLFDQDRFLSRMKNACPQMPIYKDLDELKKLGPVTETEMIYPRKLPHCPLIPTYSAQSRVQELKAPKGEITLVPFERVWQHFPICRDSVGFANTFGLLLPLRRDVHRLAAVILYELYSHYHLSIDPSVTTTNPQAHSFIGIHLRTASDILPYWIKYRDQANYYLKRMDSSQFLSSLPIIYIASGNISSVQEFSSEVQSLSSPKPVVTKYDLISGADRDELANLTWDQQALVDYLVLTRSAYFMGMADSSFAWTLAVSRRKTSSAGSCGWRMGSWKSHLWGTSFRDEFSDLIGNRGYGWESRMWP</sequence>
<name>A0A3E2H9Z6_SCYLI</name>
<dbReference type="OrthoDB" id="20368at2759"/>
<dbReference type="Gene3D" id="3.40.50.11350">
    <property type="match status" value="1"/>
</dbReference>
<dbReference type="EMBL" id="NCSJ02000105">
    <property type="protein sequence ID" value="RFU30229.1"/>
    <property type="molecule type" value="Genomic_DNA"/>
</dbReference>
<evidence type="ECO:0000256" key="3">
    <source>
        <dbReference type="ARBA" id="ARBA00023277"/>
    </source>
</evidence>
<dbReference type="CDD" id="cd11296">
    <property type="entry name" value="O-FucT_like"/>
    <property type="match status" value="1"/>
</dbReference>
<evidence type="ECO:0000313" key="4">
    <source>
        <dbReference type="EMBL" id="RFU30229.1"/>
    </source>
</evidence>
<dbReference type="GO" id="GO:0006004">
    <property type="term" value="P:fucose metabolic process"/>
    <property type="evidence" value="ECO:0007669"/>
    <property type="project" value="UniProtKB-KW"/>
</dbReference>
<reference evidence="4 5" key="1">
    <citation type="submission" date="2018-05" db="EMBL/GenBank/DDBJ databases">
        <title>Draft genome sequence of Scytalidium lignicola DSM 105466, a ubiquitous saprotrophic fungus.</title>
        <authorList>
            <person name="Buettner E."/>
            <person name="Gebauer A.M."/>
            <person name="Hofrichter M."/>
            <person name="Liers C."/>
            <person name="Kellner H."/>
        </authorList>
    </citation>
    <scope>NUCLEOTIDE SEQUENCE [LARGE SCALE GENOMIC DNA]</scope>
    <source>
        <strain evidence="4 5">DSM 105466</strain>
    </source>
</reference>
<keyword evidence="2" id="KW-0294">Fucose metabolism</keyword>
<feature type="non-terminal residue" evidence="4">
    <location>
        <position position="1"/>
    </location>
</feature>
<organism evidence="4 5">
    <name type="scientific">Scytalidium lignicola</name>
    <name type="common">Hyphomycete</name>
    <dbReference type="NCBI Taxonomy" id="5539"/>
    <lineage>
        <taxon>Eukaryota</taxon>
        <taxon>Fungi</taxon>
        <taxon>Dikarya</taxon>
        <taxon>Ascomycota</taxon>
        <taxon>Pezizomycotina</taxon>
        <taxon>Leotiomycetes</taxon>
        <taxon>Leotiomycetes incertae sedis</taxon>
        <taxon>Scytalidium</taxon>
    </lineage>
</organism>
<comment type="caution">
    <text evidence="4">The sequence shown here is derived from an EMBL/GenBank/DDBJ whole genome shotgun (WGS) entry which is preliminary data.</text>
</comment>
<dbReference type="GO" id="GO:0016740">
    <property type="term" value="F:transferase activity"/>
    <property type="evidence" value="ECO:0007669"/>
    <property type="project" value="UniProtKB-KW"/>
</dbReference>
<evidence type="ECO:0000313" key="5">
    <source>
        <dbReference type="Proteomes" id="UP000258309"/>
    </source>
</evidence>
<keyword evidence="5" id="KW-1185">Reference proteome</keyword>
<accession>A0A3E2H9Z6</accession>
<keyword evidence="1" id="KW-0808">Transferase</keyword>
<evidence type="ECO:0008006" key="6">
    <source>
        <dbReference type="Google" id="ProtNLM"/>
    </source>
</evidence>
<evidence type="ECO:0000256" key="1">
    <source>
        <dbReference type="ARBA" id="ARBA00022679"/>
    </source>
</evidence>
<dbReference type="OMA" id="CPGMRVY"/>
<dbReference type="Proteomes" id="UP000258309">
    <property type="component" value="Unassembled WGS sequence"/>
</dbReference>
<feature type="non-terminal residue" evidence="4">
    <location>
        <position position="453"/>
    </location>
</feature>
<protein>
    <recommendedName>
        <fullName evidence="6">Alternative oxidase</fullName>
    </recommendedName>
</protein>